<feature type="region of interest" description="Disordered" evidence="11">
    <location>
        <begin position="1"/>
        <end position="24"/>
    </location>
</feature>
<dbReference type="GO" id="GO:0005634">
    <property type="term" value="C:nucleus"/>
    <property type="evidence" value="ECO:0007669"/>
    <property type="project" value="UniProtKB-SubCell"/>
</dbReference>
<evidence type="ECO:0000259" key="12">
    <source>
        <dbReference type="PROSITE" id="PS51044"/>
    </source>
</evidence>
<reference evidence="13 14" key="1">
    <citation type="journal article" date="2020" name="Genome Biol. Evol.">
        <title>A new high-quality draft genome assembly of the Chinese cordyceps Ophiocordyceps sinensis.</title>
        <authorList>
            <person name="Shu R."/>
            <person name="Zhang J."/>
            <person name="Meng Q."/>
            <person name="Zhang H."/>
            <person name="Zhou G."/>
            <person name="Li M."/>
            <person name="Wu P."/>
            <person name="Zhao Y."/>
            <person name="Chen C."/>
            <person name="Qin Q."/>
        </authorList>
    </citation>
    <scope>NUCLEOTIDE SEQUENCE [LARGE SCALE GENOMIC DNA]</scope>
    <source>
        <strain evidence="13 14">IOZ07</strain>
    </source>
</reference>
<dbReference type="Pfam" id="PF11789">
    <property type="entry name" value="zf-Nse"/>
    <property type="match status" value="1"/>
</dbReference>
<dbReference type="InterPro" id="IPR026846">
    <property type="entry name" value="Nse2(Mms21)"/>
</dbReference>
<evidence type="ECO:0000313" key="14">
    <source>
        <dbReference type="Proteomes" id="UP000557566"/>
    </source>
</evidence>
<evidence type="ECO:0000256" key="4">
    <source>
        <dbReference type="ARBA" id="ARBA00022679"/>
    </source>
</evidence>
<keyword evidence="5" id="KW-0479">Metal-binding</keyword>
<dbReference type="GO" id="GO:0016925">
    <property type="term" value="P:protein sumoylation"/>
    <property type="evidence" value="ECO:0007669"/>
    <property type="project" value="UniProtKB-UniPathway"/>
</dbReference>
<dbReference type="PANTHER" id="PTHR21330">
    <property type="entry name" value="E3 SUMO-PROTEIN LIGASE NSE2"/>
    <property type="match status" value="1"/>
</dbReference>
<name>A0A8H4LT61_9HYPO</name>
<evidence type="ECO:0000256" key="10">
    <source>
        <dbReference type="PROSITE-ProRule" id="PRU00452"/>
    </source>
</evidence>
<dbReference type="GO" id="GO:0000724">
    <property type="term" value="P:double-strand break repair via homologous recombination"/>
    <property type="evidence" value="ECO:0007669"/>
    <property type="project" value="InterPro"/>
</dbReference>
<comment type="pathway">
    <text evidence="2">Protein modification; protein sumoylation.</text>
</comment>
<comment type="caution">
    <text evidence="13">The sequence shown here is derived from an EMBL/GenBank/DDBJ whole genome shotgun (WGS) entry which is preliminary data.</text>
</comment>
<evidence type="ECO:0000256" key="3">
    <source>
        <dbReference type="ARBA" id="ARBA00008212"/>
    </source>
</evidence>
<evidence type="ECO:0000256" key="9">
    <source>
        <dbReference type="ARBA" id="ARBA00023242"/>
    </source>
</evidence>
<evidence type="ECO:0000256" key="6">
    <source>
        <dbReference type="ARBA" id="ARBA00022771"/>
    </source>
</evidence>
<keyword evidence="7" id="KW-0833">Ubl conjugation pathway</keyword>
<feature type="region of interest" description="Disordered" evidence="11">
    <location>
        <begin position="150"/>
        <end position="178"/>
    </location>
</feature>
<dbReference type="AlphaFoldDB" id="A0A8H4LT61"/>
<protein>
    <recommendedName>
        <fullName evidence="12">SP-RING-type domain-containing protein</fullName>
    </recommendedName>
</protein>
<feature type="compositionally biased region" description="Acidic residues" evidence="11">
    <location>
        <begin position="359"/>
        <end position="373"/>
    </location>
</feature>
<dbReference type="InterPro" id="IPR004181">
    <property type="entry name" value="Znf_MIZ"/>
</dbReference>
<keyword evidence="9" id="KW-0539">Nucleus</keyword>
<gene>
    <name evidence="13" type="ORF">G6O67_008109</name>
</gene>
<evidence type="ECO:0000256" key="11">
    <source>
        <dbReference type="SAM" id="MobiDB-lite"/>
    </source>
</evidence>
<feature type="domain" description="SP-RING-type" evidence="12">
    <location>
        <begin position="267"/>
        <end position="352"/>
    </location>
</feature>
<dbReference type="EMBL" id="JAAVMX010000009">
    <property type="protein sequence ID" value="KAF4504691.1"/>
    <property type="molecule type" value="Genomic_DNA"/>
</dbReference>
<feature type="compositionally biased region" description="Basic and acidic residues" evidence="11">
    <location>
        <begin position="380"/>
        <end position="398"/>
    </location>
</feature>
<evidence type="ECO:0000256" key="1">
    <source>
        <dbReference type="ARBA" id="ARBA00004123"/>
    </source>
</evidence>
<feature type="region of interest" description="Disordered" evidence="11">
    <location>
        <begin position="350"/>
        <end position="398"/>
    </location>
</feature>
<keyword evidence="8" id="KW-0862">Zinc</keyword>
<accession>A0A8H4LT61</accession>
<feature type="region of interest" description="Disordered" evidence="11">
    <location>
        <begin position="235"/>
        <end position="268"/>
    </location>
</feature>
<keyword evidence="4" id="KW-0808">Transferase</keyword>
<evidence type="ECO:0000256" key="7">
    <source>
        <dbReference type="ARBA" id="ARBA00022786"/>
    </source>
</evidence>
<keyword evidence="6 10" id="KW-0863">Zinc-finger</keyword>
<proteinExistence type="inferred from homology"/>
<dbReference type="SUPFAM" id="SSF57850">
    <property type="entry name" value="RING/U-box"/>
    <property type="match status" value="1"/>
</dbReference>
<sequence length="398" mass="44126">MPRLVNRGTAAAPTALPEYEPPACPLNESARRALGELSNSRGTRSYEGSLKEMVHQLGLGVGNIHERLGAQLERLDGLRNRRQEKGTDKTDDETRLEAHLLHFESQVDALTRESERAVRDVIDKRIELEDEAAVLADLYTTVVTRDIEATAQRRQRRAGSREEGEDAPEAQDPHPVPSTLDAFRERRAKKLAEHNDQLTPAQRYARNNDYAGFKKLWHDAAAGEGGPALPDASKWFRSNGQPVMDRPGAASQGGTVGTGADNDNNNDDDDIAVAREVLSLNCPITLRLMDQPYSNSKCKHTFEKAAIIDYLPQQGNVQCPQTGCSQTFSTARFAQDFYLDQAVLRRIQRAKQAQRNDEMDGIDDDDDDDDEDGNSSIMVRGERAVKGRAPKAEHVSKA</sequence>
<dbReference type="Proteomes" id="UP000557566">
    <property type="component" value="Unassembled WGS sequence"/>
</dbReference>
<dbReference type="Gene3D" id="3.30.40.10">
    <property type="entry name" value="Zinc/RING finger domain, C3HC4 (zinc finger)"/>
    <property type="match status" value="1"/>
</dbReference>
<evidence type="ECO:0000256" key="2">
    <source>
        <dbReference type="ARBA" id="ARBA00004718"/>
    </source>
</evidence>
<organism evidence="13 14">
    <name type="scientific">Ophiocordyceps sinensis</name>
    <dbReference type="NCBI Taxonomy" id="72228"/>
    <lineage>
        <taxon>Eukaryota</taxon>
        <taxon>Fungi</taxon>
        <taxon>Dikarya</taxon>
        <taxon>Ascomycota</taxon>
        <taxon>Pezizomycotina</taxon>
        <taxon>Sordariomycetes</taxon>
        <taxon>Hypocreomycetidae</taxon>
        <taxon>Hypocreales</taxon>
        <taxon>Ophiocordycipitaceae</taxon>
        <taxon>Ophiocordyceps</taxon>
    </lineage>
</organism>
<evidence type="ECO:0000313" key="13">
    <source>
        <dbReference type="EMBL" id="KAF4504691.1"/>
    </source>
</evidence>
<dbReference type="OrthoDB" id="26899at2759"/>
<dbReference type="GO" id="GO:0008270">
    <property type="term" value="F:zinc ion binding"/>
    <property type="evidence" value="ECO:0007669"/>
    <property type="project" value="UniProtKB-KW"/>
</dbReference>
<evidence type="ECO:0000256" key="5">
    <source>
        <dbReference type="ARBA" id="ARBA00022723"/>
    </source>
</evidence>
<dbReference type="PANTHER" id="PTHR21330:SF1">
    <property type="entry name" value="E3 SUMO-PROTEIN LIGASE NSE2"/>
    <property type="match status" value="1"/>
</dbReference>
<comment type="similarity">
    <text evidence="3">Belongs to the NSE2 family.</text>
</comment>
<dbReference type="PROSITE" id="PS51044">
    <property type="entry name" value="ZF_SP_RING"/>
    <property type="match status" value="1"/>
</dbReference>
<dbReference type="GO" id="GO:0061665">
    <property type="term" value="F:SUMO ligase activity"/>
    <property type="evidence" value="ECO:0007669"/>
    <property type="project" value="TreeGrafter"/>
</dbReference>
<evidence type="ECO:0000256" key="8">
    <source>
        <dbReference type="ARBA" id="ARBA00022833"/>
    </source>
</evidence>
<dbReference type="UniPathway" id="UPA00886"/>
<dbReference type="GO" id="GO:0030915">
    <property type="term" value="C:Smc5-Smc6 complex"/>
    <property type="evidence" value="ECO:0007669"/>
    <property type="project" value="InterPro"/>
</dbReference>
<dbReference type="CDD" id="cd16651">
    <property type="entry name" value="SPL-RING_NSE2"/>
    <property type="match status" value="1"/>
</dbReference>
<dbReference type="InterPro" id="IPR013083">
    <property type="entry name" value="Znf_RING/FYVE/PHD"/>
</dbReference>
<keyword evidence="14" id="KW-1185">Reference proteome</keyword>
<comment type="subcellular location">
    <subcellularLocation>
        <location evidence="1">Nucleus</location>
    </subcellularLocation>
</comment>